<keyword evidence="2" id="KW-0134">Cell wall</keyword>
<dbReference type="InterPro" id="IPR036852">
    <property type="entry name" value="Peptidase_S8/S53_dom_sf"/>
</dbReference>
<protein>
    <submittedName>
        <fullName evidence="14">Peptidase S8</fullName>
    </submittedName>
</protein>
<dbReference type="InterPro" id="IPR022398">
    <property type="entry name" value="Peptidase_S8_His-AS"/>
</dbReference>
<dbReference type="PANTHER" id="PTHR43806">
    <property type="entry name" value="PEPTIDASE S8"/>
    <property type="match status" value="1"/>
</dbReference>
<feature type="active site" description="Charge relay system" evidence="8 9">
    <location>
        <position position="182"/>
    </location>
</feature>
<keyword evidence="7 9" id="KW-0720">Serine protease</keyword>
<dbReference type="InterPro" id="IPR023827">
    <property type="entry name" value="Peptidase_S8_Asp-AS"/>
</dbReference>
<keyword evidence="15" id="KW-1185">Reference proteome</keyword>
<feature type="chain" id="PRO_5016613446" evidence="11">
    <location>
        <begin position="24"/>
        <end position="741"/>
    </location>
</feature>
<dbReference type="Gene3D" id="3.50.30.30">
    <property type="match status" value="1"/>
</dbReference>
<evidence type="ECO:0000256" key="7">
    <source>
        <dbReference type="ARBA" id="ARBA00022825"/>
    </source>
</evidence>
<dbReference type="GO" id="GO:0006508">
    <property type="term" value="P:proteolysis"/>
    <property type="evidence" value="ECO:0007669"/>
    <property type="project" value="UniProtKB-KW"/>
</dbReference>
<dbReference type="SUPFAM" id="SSF52743">
    <property type="entry name" value="Subtilisin-like"/>
    <property type="match status" value="1"/>
</dbReference>
<evidence type="ECO:0000256" key="4">
    <source>
        <dbReference type="ARBA" id="ARBA00022670"/>
    </source>
</evidence>
<keyword evidence="3" id="KW-0964">Secreted</keyword>
<name>A0A372LRX5_9BACI</name>
<dbReference type="AlphaFoldDB" id="A0A372LRX5"/>
<evidence type="ECO:0000256" key="6">
    <source>
        <dbReference type="ARBA" id="ARBA00022801"/>
    </source>
</evidence>
<dbReference type="InterPro" id="IPR034213">
    <property type="entry name" value="S8_Vpr-like"/>
</dbReference>
<dbReference type="RefSeq" id="WP_117325461.1">
    <property type="nucleotide sequence ID" value="NZ_QVTE01000010.1"/>
</dbReference>
<comment type="caution">
    <text evidence="14">The sequence shown here is derived from an EMBL/GenBank/DDBJ whole genome shotgun (WGS) entry which is preliminary data.</text>
</comment>
<dbReference type="GO" id="GO:0004252">
    <property type="term" value="F:serine-type endopeptidase activity"/>
    <property type="evidence" value="ECO:0007669"/>
    <property type="project" value="UniProtKB-UniRule"/>
</dbReference>
<reference evidence="14 15" key="1">
    <citation type="submission" date="2018-08" db="EMBL/GenBank/DDBJ databases">
        <title>Bacillus chawlae sp. nov., Bacillus glennii sp. nov., and Bacillus saganii sp. nov. Isolated from the Vehicle Assembly Building at Kennedy Space Center where the Viking Spacecraft were Assembled.</title>
        <authorList>
            <person name="Seuylemezian A."/>
            <person name="Vaishampayan P."/>
        </authorList>
    </citation>
    <scope>NUCLEOTIDE SEQUENCE [LARGE SCALE GENOMIC DNA]</scope>
    <source>
        <strain evidence="14 15">V47-23a</strain>
    </source>
</reference>
<dbReference type="CDD" id="cd07474">
    <property type="entry name" value="Peptidases_S8_subtilisin_Vpr-like"/>
    <property type="match status" value="1"/>
</dbReference>
<sequence length="741" mass="80106">MTIRTVSFILIFMLIAGSSTSSAIDRLPPLPQRSQNEQVIAVVMLAAPRTEPQIEKLLSSYSSIKLRKIFRYALNGFSVLGKRQDLKRLKTNPLVKEVSEAAEYKVTVDKSVPFIGGREARGVFDKSHHRLTGKGVKVGIIDTGIDYNHPDLRRSYKGGADLVDGDEDPMESEGKEGIATSHGTHVAGIIAANGKIQGVAPEAEIIAYRALGPGGVGNTEQVIAAIDQAIKDSVDVLNLSLGNNVNGPDLPISLALDKAVESGITAVTSSGNSGPGVWTVGTPGTAGRSITVGASTPPMDVPYLKAGLGARKIKIRLTEFQGSKAWNFHNSQELAFGGIGESDELKQVRNKIAIIKRGKLTFAEKIENAEKAGAAGILIYNNVNGPFTGGLLKPHGIPAVSISKEDGVRLIKIMKETGSATGSFFYKVEKDQLADFSSRGPVTVNWAIKPDLLAPGVSIESTVPSGYVTMAGTSMAAPHIAGACALLKQAHPDWGPEQIKSALMTTALALKKENGQLYHVFEQGAGRVDIAHAVKAATLVIPASLSFGMFKAKAGYVEHRVKILVENNGSAAIRYSFVYPARRNGVNWRMPRDFILKPDEKKEVFIGVAVDSCKAKQKIADGYVTLLAGTQKIQLPFLYVMEEPKYPRVMGFDFAAADSPYNYKYEVYLPGGAEQFGIALYDYDSLRFVGYLDWAYDVPRGQIKRELFKKDLPPAGVYRAVVFARKAGKENRINQIIQIEE</sequence>
<dbReference type="InterPro" id="IPR050131">
    <property type="entry name" value="Peptidase_S8_subtilisin-like"/>
</dbReference>
<evidence type="ECO:0000256" key="2">
    <source>
        <dbReference type="ARBA" id="ARBA00022512"/>
    </source>
</evidence>
<dbReference type="PANTHER" id="PTHR43806:SF65">
    <property type="entry name" value="SERINE PROTEASE APRX"/>
    <property type="match status" value="1"/>
</dbReference>
<keyword evidence="4 9" id="KW-0645">Protease</keyword>
<dbReference type="SUPFAM" id="SSF52025">
    <property type="entry name" value="PA domain"/>
    <property type="match status" value="1"/>
</dbReference>
<dbReference type="InterPro" id="IPR023828">
    <property type="entry name" value="Peptidase_S8_Ser-AS"/>
</dbReference>
<feature type="active site" description="Charge relay system" evidence="8 9">
    <location>
        <position position="142"/>
    </location>
</feature>
<evidence type="ECO:0000313" key="14">
    <source>
        <dbReference type="EMBL" id="RFU70826.1"/>
    </source>
</evidence>
<feature type="active site" description="Charge relay system" evidence="8 9">
    <location>
        <position position="474"/>
    </location>
</feature>
<dbReference type="InterPro" id="IPR046450">
    <property type="entry name" value="PA_dom_sf"/>
</dbReference>
<gene>
    <name evidence="14" type="ORF">D0469_04535</name>
</gene>
<dbReference type="PROSITE" id="PS00137">
    <property type="entry name" value="SUBTILASE_HIS"/>
    <property type="match status" value="1"/>
</dbReference>
<proteinExistence type="inferred from homology"/>
<feature type="domain" description="Peptidase S8/S53" evidence="12">
    <location>
        <begin position="133"/>
        <end position="526"/>
    </location>
</feature>
<dbReference type="Pfam" id="PF00082">
    <property type="entry name" value="Peptidase_S8"/>
    <property type="match status" value="1"/>
</dbReference>
<evidence type="ECO:0000259" key="13">
    <source>
        <dbReference type="Pfam" id="PF02225"/>
    </source>
</evidence>
<dbReference type="EMBL" id="QVTE01000010">
    <property type="protein sequence ID" value="RFU70826.1"/>
    <property type="molecule type" value="Genomic_DNA"/>
</dbReference>
<accession>A0A372LRX5</accession>
<evidence type="ECO:0000256" key="3">
    <source>
        <dbReference type="ARBA" id="ARBA00022525"/>
    </source>
</evidence>
<dbReference type="Pfam" id="PF02225">
    <property type="entry name" value="PA"/>
    <property type="match status" value="1"/>
</dbReference>
<feature type="signal peptide" evidence="11">
    <location>
        <begin position="1"/>
        <end position="23"/>
    </location>
</feature>
<dbReference type="InterPro" id="IPR000209">
    <property type="entry name" value="Peptidase_S8/S53_dom"/>
</dbReference>
<evidence type="ECO:0000256" key="9">
    <source>
        <dbReference type="PROSITE-ProRule" id="PRU01240"/>
    </source>
</evidence>
<evidence type="ECO:0000256" key="5">
    <source>
        <dbReference type="ARBA" id="ARBA00022729"/>
    </source>
</evidence>
<dbReference type="Proteomes" id="UP000264541">
    <property type="component" value="Unassembled WGS sequence"/>
</dbReference>
<dbReference type="PROSITE" id="PS00138">
    <property type="entry name" value="SUBTILASE_SER"/>
    <property type="match status" value="1"/>
</dbReference>
<evidence type="ECO:0000313" key="15">
    <source>
        <dbReference type="Proteomes" id="UP000264541"/>
    </source>
</evidence>
<comment type="similarity">
    <text evidence="1 9 10">Belongs to the peptidase S8 family.</text>
</comment>
<dbReference type="PROSITE" id="PS51892">
    <property type="entry name" value="SUBTILASE"/>
    <property type="match status" value="1"/>
</dbReference>
<evidence type="ECO:0000259" key="12">
    <source>
        <dbReference type="Pfam" id="PF00082"/>
    </source>
</evidence>
<dbReference type="PROSITE" id="PS00136">
    <property type="entry name" value="SUBTILASE_ASP"/>
    <property type="match status" value="1"/>
</dbReference>
<organism evidence="14 15">
    <name type="scientific">Peribacillus saganii</name>
    <dbReference type="NCBI Taxonomy" id="2303992"/>
    <lineage>
        <taxon>Bacteria</taxon>
        <taxon>Bacillati</taxon>
        <taxon>Bacillota</taxon>
        <taxon>Bacilli</taxon>
        <taxon>Bacillales</taxon>
        <taxon>Bacillaceae</taxon>
        <taxon>Peribacillus</taxon>
    </lineage>
</organism>
<evidence type="ECO:0000256" key="10">
    <source>
        <dbReference type="RuleBase" id="RU003355"/>
    </source>
</evidence>
<dbReference type="InterPro" id="IPR015500">
    <property type="entry name" value="Peptidase_S8_subtilisin-rel"/>
</dbReference>
<keyword evidence="5 11" id="KW-0732">Signal</keyword>
<dbReference type="CDD" id="cd02133">
    <property type="entry name" value="PA_C5a_like"/>
    <property type="match status" value="1"/>
</dbReference>
<feature type="domain" description="PA" evidence="13">
    <location>
        <begin position="343"/>
        <end position="410"/>
    </location>
</feature>
<keyword evidence="6 9" id="KW-0378">Hydrolase</keyword>
<evidence type="ECO:0000256" key="8">
    <source>
        <dbReference type="PIRSR" id="PIRSR615500-1"/>
    </source>
</evidence>
<evidence type="ECO:0000256" key="11">
    <source>
        <dbReference type="SAM" id="SignalP"/>
    </source>
</evidence>
<evidence type="ECO:0000256" key="1">
    <source>
        <dbReference type="ARBA" id="ARBA00011073"/>
    </source>
</evidence>
<dbReference type="Gene3D" id="3.40.50.200">
    <property type="entry name" value="Peptidase S8/S53 domain"/>
    <property type="match status" value="1"/>
</dbReference>
<dbReference type="InterPro" id="IPR003137">
    <property type="entry name" value="PA_domain"/>
</dbReference>
<dbReference type="PRINTS" id="PR00723">
    <property type="entry name" value="SUBTILISIN"/>
</dbReference>